<dbReference type="RefSeq" id="WP_261499110.1">
    <property type="nucleotide sequence ID" value="NZ_JAODYH010000003.1"/>
</dbReference>
<dbReference type="Pfam" id="PF11137">
    <property type="entry name" value="DUF2909"/>
    <property type="match status" value="1"/>
</dbReference>
<protein>
    <submittedName>
        <fullName evidence="2">Twin transmembrane helix small protein</fullName>
    </submittedName>
</protein>
<keyword evidence="1" id="KW-1133">Transmembrane helix</keyword>
<accession>A0ABT2PLJ2</accession>
<keyword evidence="1" id="KW-0472">Membrane</keyword>
<evidence type="ECO:0000256" key="1">
    <source>
        <dbReference type="SAM" id="Phobius"/>
    </source>
</evidence>
<sequence>MKILIVLAFLAILASLGSALFFMMRRPSGSTEQAGEISPEDNRRRSRQMARALALRVLISVLLFVCLLVSWKLGYIQPTGLPITR</sequence>
<dbReference type="EMBL" id="JAODYH010000003">
    <property type="protein sequence ID" value="MCT9810122.1"/>
    <property type="molecule type" value="Genomic_DNA"/>
</dbReference>
<keyword evidence="3" id="KW-1185">Reference proteome</keyword>
<comment type="caution">
    <text evidence="2">The sequence shown here is derived from an EMBL/GenBank/DDBJ whole genome shotgun (WGS) entry which is preliminary data.</text>
</comment>
<evidence type="ECO:0000313" key="3">
    <source>
        <dbReference type="Proteomes" id="UP001525968"/>
    </source>
</evidence>
<proteinExistence type="predicted"/>
<name>A0ABT2PLJ2_9BURK</name>
<evidence type="ECO:0000313" key="2">
    <source>
        <dbReference type="EMBL" id="MCT9810122.1"/>
    </source>
</evidence>
<dbReference type="Proteomes" id="UP001525968">
    <property type="component" value="Unassembled WGS sequence"/>
</dbReference>
<reference evidence="2 3" key="1">
    <citation type="submission" date="2022-09" db="EMBL/GenBank/DDBJ databases">
        <title>Draft genome of isolate Be4.</title>
        <authorList>
            <person name="Sanchez-Castro I."/>
            <person name="Martinez-Rodriguez P."/>
            <person name="Descostes M."/>
            <person name="Merroun M."/>
        </authorList>
    </citation>
    <scope>NUCLEOTIDE SEQUENCE [LARGE SCALE GENOMIC DNA]</scope>
    <source>
        <strain evidence="2 3">Be4</strain>
    </source>
</reference>
<feature type="transmembrane region" description="Helical" evidence="1">
    <location>
        <begin position="53"/>
        <end position="75"/>
    </location>
</feature>
<gene>
    <name evidence="2" type="ORF">N0K08_05725</name>
</gene>
<dbReference type="NCBIfam" id="NF033233">
    <property type="entry name" value="twin_helix"/>
    <property type="match status" value="1"/>
</dbReference>
<organism evidence="2 3">
    <name type="scientific">Acidovorax bellezanensis</name>
    <dbReference type="NCBI Taxonomy" id="2976702"/>
    <lineage>
        <taxon>Bacteria</taxon>
        <taxon>Pseudomonadati</taxon>
        <taxon>Pseudomonadota</taxon>
        <taxon>Betaproteobacteria</taxon>
        <taxon>Burkholderiales</taxon>
        <taxon>Comamonadaceae</taxon>
        <taxon>Acidovorax</taxon>
    </lineage>
</organism>
<dbReference type="InterPro" id="IPR021313">
    <property type="entry name" value="DUF2909"/>
</dbReference>
<keyword evidence="1 2" id="KW-0812">Transmembrane</keyword>